<evidence type="ECO:0000313" key="4">
    <source>
        <dbReference type="Proteomes" id="UP000190675"/>
    </source>
</evidence>
<dbReference type="PANTHER" id="PTHR43377">
    <property type="entry name" value="BILIVERDIN REDUCTASE A"/>
    <property type="match status" value="1"/>
</dbReference>
<dbReference type="Pfam" id="PF22725">
    <property type="entry name" value="GFO_IDH_MocA_C3"/>
    <property type="match status" value="1"/>
</dbReference>
<dbReference type="GO" id="GO:0000166">
    <property type="term" value="F:nucleotide binding"/>
    <property type="evidence" value="ECO:0007669"/>
    <property type="project" value="InterPro"/>
</dbReference>
<dbReference type="EMBL" id="LT670818">
    <property type="protein sequence ID" value="SHG91841.1"/>
    <property type="molecule type" value="Genomic_DNA"/>
</dbReference>
<feature type="domain" description="GFO/IDH/MocA-like oxidoreductase" evidence="2">
    <location>
        <begin position="137"/>
        <end position="256"/>
    </location>
</feature>
<reference evidence="3 4" key="1">
    <citation type="submission" date="2016-11" db="EMBL/GenBank/DDBJ databases">
        <authorList>
            <person name="Jaros S."/>
            <person name="Januszkiewicz K."/>
            <person name="Wedrychowicz H."/>
        </authorList>
    </citation>
    <scope>NUCLEOTIDE SEQUENCE [LARGE SCALE GENOMIC DNA]</scope>
    <source>
        <strain evidence="3 4">GAS242</strain>
    </source>
</reference>
<dbReference type="OrthoDB" id="9792935at2"/>
<dbReference type="SUPFAM" id="SSF55347">
    <property type="entry name" value="Glyceraldehyde-3-phosphate dehydrogenase-like, C-terminal domain"/>
    <property type="match status" value="1"/>
</dbReference>
<dbReference type="PANTHER" id="PTHR43377:SF1">
    <property type="entry name" value="BILIVERDIN REDUCTASE A"/>
    <property type="match status" value="1"/>
</dbReference>
<gene>
    <name evidence="3" type="ORF">SAMN05444169_4797</name>
</gene>
<evidence type="ECO:0000259" key="1">
    <source>
        <dbReference type="Pfam" id="PF01408"/>
    </source>
</evidence>
<dbReference type="InterPro" id="IPR055170">
    <property type="entry name" value="GFO_IDH_MocA-like_dom"/>
</dbReference>
<dbReference type="Proteomes" id="UP000190675">
    <property type="component" value="Chromosome I"/>
</dbReference>
<dbReference type="InterPro" id="IPR036291">
    <property type="entry name" value="NAD(P)-bd_dom_sf"/>
</dbReference>
<dbReference type="InterPro" id="IPR051450">
    <property type="entry name" value="Gfo/Idh/MocA_Oxidoreductases"/>
</dbReference>
<dbReference type="InterPro" id="IPR000683">
    <property type="entry name" value="Gfo/Idh/MocA-like_OxRdtase_N"/>
</dbReference>
<dbReference type="Gene3D" id="3.40.50.720">
    <property type="entry name" value="NAD(P)-binding Rossmann-like Domain"/>
    <property type="match status" value="1"/>
</dbReference>
<dbReference type="AlphaFoldDB" id="A0A1M5NQL2"/>
<sequence>MSSSTTRIRPKNAAIVGLGWWGQHILRQMIGSDIVRIVYAVGSREEHRAHADNFDVAFTTDFSRVLGDVSIDFVILATPHAQHGRQIEAVARAGKHVFCEKPVGLSVGEVSKSLEACRVAGVRFGVGHERRFEPAVEELRRLLVDGSLGTIMHVEASFNHDKLRGIAGDNWRVSAQGEIPLAMTATGIHLTDLFLDLVGPIETVTAFPATCMSNTGYADTLSVHFGFASKATGYLNTVLATPFYSRLAIFGSEGWAEVRDSAHPDEAGASTLTVQSRTGSPSVAKLSSRDSVRANLERFALSIEGKASYPFTEEQILDNIAVMSAVSRSIAAGRSVLIAEVLSRPQK</sequence>
<evidence type="ECO:0000313" key="3">
    <source>
        <dbReference type="EMBL" id="SHG91841.1"/>
    </source>
</evidence>
<dbReference type="SUPFAM" id="SSF51735">
    <property type="entry name" value="NAD(P)-binding Rossmann-fold domains"/>
    <property type="match status" value="1"/>
</dbReference>
<evidence type="ECO:0000259" key="2">
    <source>
        <dbReference type="Pfam" id="PF22725"/>
    </source>
</evidence>
<dbReference type="RefSeq" id="WP_079568070.1">
    <property type="nucleotide sequence ID" value="NZ_LT670818.1"/>
</dbReference>
<accession>A0A1M5NQL2</accession>
<organism evidence="3 4">
    <name type="scientific">Bradyrhizobium erythrophlei</name>
    <dbReference type="NCBI Taxonomy" id="1437360"/>
    <lineage>
        <taxon>Bacteria</taxon>
        <taxon>Pseudomonadati</taxon>
        <taxon>Pseudomonadota</taxon>
        <taxon>Alphaproteobacteria</taxon>
        <taxon>Hyphomicrobiales</taxon>
        <taxon>Nitrobacteraceae</taxon>
        <taxon>Bradyrhizobium</taxon>
    </lineage>
</organism>
<name>A0A1M5NQL2_9BRAD</name>
<feature type="domain" description="Gfo/Idh/MocA-like oxidoreductase N-terminal" evidence="1">
    <location>
        <begin position="12"/>
        <end position="128"/>
    </location>
</feature>
<proteinExistence type="predicted"/>
<protein>
    <submittedName>
        <fullName evidence="3">Predicted dehydrogenase</fullName>
    </submittedName>
</protein>
<dbReference type="Pfam" id="PF01408">
    <property type="entry name" value="GFO_IDH_MocA"/>
    <property type="match status" value="1"/>
</dbReference>
<dbReference type="Gene3D" id="3.30.360.10">
    <property type="entry name" value="Dihydrodipicolinate Reductase, domain 2"/>
    <property type="match status" value="1"/>
</dbReference>